<gene>
    <name evidence="2" type="ORF">NCTC11155_00562</name>
</gene>
<reference evidence="2 3" key="1">
    <citation type="submission" date="2018-06" db="EMBL/GenBank/DDBJ databases">
        <authorList>
            <consortium name="Pathogen Informatics"/>
            <person name="Doyle S."/>
        </authorList>
    </citation>
    <scope>NUCLEOTIDE SEQUENCE [LARGE SCALE GENOMIC DNA]</scope>
    <source>
        <strain evidence="2 3">NCTC11155</strain>
    </source>
</reference>
<dbReference type="Pfam" id="PF00688">
    <property type="entry name" value="TGFb_propeptide"/>
    <property type="match status" value="1"/>
</dbReference>
<dbReference type="Proteomes" id="UP000254424">
    <property type="component" value="Unassembled WGS sequence"/>
</dbReference>
<dbReference type="NCBIfam" id="NF033679">
    <property type="entry name" value="DNRLRE_dom"/>
    <property type="match status" value="1"/>
</dbReference>
<evidence type="ECO:0000313" key="3">
    <source>
        <dbReference type="Proteomes" id="UP000254424"/>
    </source>
</evidence>
<dbReference type="EMBL" id="UFSX01000001">
    <property type="protein sequence ID" value="SUV28611.1"/>
    <property type="molecule type" value="Genomic_DNA"/>
</dbReference>
<feature type="domain" description="TGF-beta propeptide" evidence="1">
    <location>
        <begin position="77"/>
        <end position="200"/>
    </location>
</feature>
<accession>A0A380YLU0</accession>
<dbReference type="AlphaFoldDB" id="A0A380YLU0"/>
<dbReference type="Gene3D" id="2.60.120.970">
    <property type="match status" value="1"/>
</dbReference>
<evidence type="ECO:0000313" key="2">
    <source>
        <dbReference type="EMBL" id="SUV28611.1"/>
    </source>
</evidence>
<protein>
    <submittedName>
        <fullName evidence="2">TGF-beta propeptide</fullName>
    </submittedName>
</protein>
<sequence length="521" mass="61516">MFSNESILVNMNDMYKRICLLIGIYFIFNIPLSAKSFIISDKNRIEDAPLLDGEFSELNFGGAYLLEVGKMVGIYVEHTAKSLLRFDMQDVKFNQIRSAKVRLYKPNCFIQLFPVEVGLYKVEGKENWEEGMGICELSAKGCSWGKWKDKTYTLIKKQTVSKDEGGWVEFEIPSDLVQDWLEHPESNKGMCIEAIPQKNQWGEHLYFYASEHYSGKGPQLVVEGTGERKLVKTKTNPQNKKKEHGYLAIKENAFNKWLRASKRLANFTFLAEMDRDQAKLFYYYDVIFRRDFLLNRYQIPLGQTFANIDEAVAKNDEARTRTLMKDVRKYLLVWEYLRETDWYTSGPLAEILSPWQLSALFGKGVFGRMEESALEENKKIWVSYDKKGMLENMDKTMRQTKEKLRLPPQVVDIFRQYLEPIENMEHKNLMDFKNDLVEVQRAYAGRLNDITTFNNVKQMHLHHEVFLYYQSIYNTPRWFYFMDNAPIIPYAKWIVNTRRRMYNVEANQKQLNEIRKYLPIK</sequence>
<name>A0A380YLU0_9BACE</name>
<dbReference type="InterPro" id="IPR001111">
    <property type="entry name" value="TGF-b_propeptide"/>
</dbReference>
<dbReference type="STRING" id="483216.BACEGG_01417"/>
<evidence type="ECO:0000259" key="1">
    <source>
        <dbReference type="Pfam" id="PF00688"/>
    </source>
</evidence>
<organism evidence="2 3">
    <name type="scientific">Bacteroides eggerthii</name>
    <dbReference type="NCBI Taxonomy" id="28111"/>
    <lineage>
        <taxon>Bacteria</taxon>
        <taxon>Pseudomonadati</taxon>
        <taxon>Bacteroidota</taxon>
        <taxon>Bacteroidia</taxon>
        <taxon>Bacteroidales</taxon>
        <taxon>Bacteroidaceae</taxon>
        <taxon>Bacteroides</taxon>
    </lineage>
</organism>
<proteinExistence type="predicted"/>